<dbReference type="InterPro" id="IPR008884">
    <property type="entry name" value="TylF_MeTrfase"/>
</dbReference>
<dbReference type="OrthoDB" id="9811332at2"/>
<protein>
    <recommendedName>
        <fullName evidence="3">Methyltransferase</fullName>
    </recommendedName>
</protein>
<evidence type="ECO:0000313" key="1">
    <source>
        <dbReference type="EMBL" id="QDZ09377.1"/>
    </source>
</evidence>
<reference evidence="1 2" key="1">
    <citation type="submission" date="2019-07" db="EMBL/GenBank/DDBJ databases">
        <title>Full genome sequence of Devosia sp. Gsoil 520.</title>
        <authorList>
            <person name="Im W.-T."/>
        </authorList>
    </citation>
    <scope>NUCLEOTIDE SEQUENCE [LARGE SCALE GENOMIC DNA]</scope>
    <source>
        <strain evidence="1 2">Gsoil 520</strain>
    </source>
</reference>
<keyword evidence="2" id="KW-1185">Reference proteome</keyword>
<sequence length="219" mass="24227">MNVREIAKSIIYRTPIISRLMAPSYPYKINPGQLAAMVELIDSTRSSGAAVAEIGVAQGDTSVFLLEHLKSVGDVRELLLFDTFSGFTDESISFEVAKRQKNAQDYDKFRYGDEARFNRNLTHAGYDRFRTIKGDAARFDWSSLGPIGAVLLDIDLYQPTIAILDAIYPHIVPGGGIVVDDCLAESPWDGSLQAYQEFIAKHDLPFTRAGHKGGLIRKA</sequence>
<accession>A0A5B8LMA0</accession>
<name>A0A5B8LMA0_9HYPH</name>
<evidence type="ECO:0000313" key="2">
    <source>
        <dbReference type="Proteomes" id="UP000315364"/>
    </source>
</evidence>
<dbReference type="KEGG" id="dea:FPZ08_00605"/>
<proteinExistence type="predicted"/>
<dbReference type="RefSeq" id="WP_146288189.1">
    <property type="nucleotide sequence ID" value="NZ_CP042304.1"/>
</dbReference>
<dbReference type="Pfam" id="PF05711">
    <property type="entry name" value="TylF"/>
    <property type="match status" value="1"/>
</dbReference>
<dbReference type="Proteomes" id="UP000315364">
    <property type="component" value="Chromosome"/>
</dbReference>
<dbReference type="AlphaFoldDB" id="A0A5B8LMA0"/>
<gene>
    <name evidence="1" type="ORF">FPZ08_00605</name>
</gene>
<dbReference type="Gene3D" id="3.40.50.150">
    <property type="entry name" value="Vaccinia Virus protein VP39"/>
    <property type="match status" value="1"/>
</dbReference>
<dbReference type="InterPro" id="IPR029063">
    <property type="entry name" value="SAM-dependent_MTases_sf"/>
</dbReference>
<evidence type="ECO:0008006" key="3">
    <source>
        <dbReference type="Google" id="ProtNLM"/>
    </source>
</evidence>
<organism evidence="1 2">
    <name type="scientific">Devosia ginsengisoli</name>
    <dbReference type="NCBI Taxonomy" id="400770"/>
    <lineage>
        <taxon>Bacteria</taxon>
        <taxon>Pseudomonadati</taxon>
        <taxon>Pseudomonadota</taxon>
        <taxon>Alphaproteobacteria</taxon>
        <taxon>Hyphomicrobiales</taxon>
        <taxon>Devosiaceae</taxon>
        <taxon>Devosia</taxon>
    </lineage>
</organism>
<dbReference type="EMBL" id="CP042304">
    <property type="protein sequence ID" value="QDZ09377.1"/>
    <property type="molecule type" value="Genomic_DNA"/>
</dbReference>
<dbReference type="SUPFAM" id="SSF53335">
    <property type="entry name" value="S-adenosyl-L-methionine-dependent methyltransferases"/>
    <property type="match status" value="1"/>
</dbReference>